<dbReference type="PANTHER" id="PTHR48081">
    <property type="entry name" value="AB HYDROLASE SUPERFAMILY PROTEIN C4A8.06C"/>
    <property type="match status" value="1"/>
</dbReference>
<dbReference type="InterPro" id="IPR029058">
    <property type="entry name" value="AB_hydrolase_fold"/>
</dbReference>
<keyword evidence="4" id="KW-1185">Reference proteome</keyword>
<dbReference type="InterPro" id="IPR049492">
    <property type="entry name" value="BD-FAE-like_dom"/>
</dbReference>
<evidence type="ECO:0000256" key="1">
    <source>
        <dbReference type="ARBA" id="ARBA00022801"/>
    </source>
</evidence>
<dbReference type="Proteomes" id="UP000198931">
    <property type="component" value="Unassembled WGS sequence"/>
</dbReference>
<name>A0A1I3IVV6_9FLAO</name>
<dbReference type="STRING" id="1125876.SAMN05443292_2808"/>
<accession>A0A1I3IVV6</accession>
<dbReference type="Gene3D" id="3.40.50.1820">
    <property type="entry name" value="alpha/beta hydrolase"/>
    <property type="match status" value="1"/>
</dbReference>
<reference evidence="3 4" key="1">
    <citation type="submission" date="2016-10" db="EMBL/GenBank/DDBJ databases">
        <authorList>
            <person name="de Groot N.N."/>
        </authorList>
    </citation>
    <scope>NUCLEOTIDE SEQUENCE [LARGE SCALE GENOMIC DNA]</scope>
    <source>
        <strain evidence="3 4">DSM 26000</strain>
    </source>
</reference>
<dbReference type="Pfam" id="PF20434">
    <property type="entry name" value="BD-FAE"/>
    <property type="match status" value="1"/>
</dbReference>
<evidence type="ECO:0000259" key="2">
    <source>
        <dbReference type="Pfam" id="PF20434"/>
    </source>
</evidence>
<evidence type="ECO:0000313" key="4">
    <source>
        <dbReference type="Proteomes" id="UP000198931"/>
    </source>
</evidence>
<feature type="domain" description="BD-FAE-like" evidence="2">
    <location>
        <begin position="77"/>
        <end position="239"/>
    </location>
</feature>
<keyword evidence="1" id="KW-0378">Hydrolase</keyword>
<dbReference type="InterPro" id="IPR050300">
    <property type="entry name" value="GDXG_lipolytic_enzyme"/>
</dbReference>
<proteinExistence type="predicted"/>
<dbReference type="AlphaFoldDB" id="A0A1I3IVV6"/>
<protein>
    <submittedName>
        <fullName evidence="3">Acetyl esterase/lipase</fullName>
    </submittedName>
</protein>
<dbReference type="EMBL" id="FOQT01000005">
    <property type="protein sequence ID" value="SFI52037.1"/>
    <property type="molecule type" value="Genomic_DNA"/>
</dbReference>
<dbReference type="RefSeq" id="WP_090082237.1">
    <property type="nucleotide sequence ID" value="NZ_FOQT01000005.1"/>
</dbReference>
<evidence type="ECO:0000313" key="3">
    <source>
        <dbReference type="EMBL" id="SFI52037.1"/>
    </source>
</evidence>
<dbReference type="SUPFAM" id="SSF53474">
    <property type="entry name" value="alpha/beta-Hydrolases"/>
    <property type="match status" value="1"/>
</dbReference>
<organism evidence="3 4">
    <name type="scientific">Halpernia frigidisoli</name>
    <dbReference type="NCBI Taxonomy" id="1125876"/>
    <lineage>
        <taxon>Bacteria</taxon>
        <taxon>Pseudomonadati</taxon>
        <taxon>Bacteroidota</taxon>
        <taxon>Flavobacteriia</taxon>
        <taxon>Flavobacteriales</taxon>
        <taxon>Weeksellaceae</taxon>
        <taxon>Chryseobacterium group</taxon>
        <taxon>Halpernia</taxon>
    </lineage>
</organism>
<sequence>MLKLITFFQIFSLITWGNAQVVKDTTFTDHSEYVKTIKKYSFIIPVEYKKSENIVFEKDLIYKSENGRDLHFDALLNKEKENYPAVILIHGGGWKSGDKKMMYPLAENLAENGYNCFEIEYRLSDEVKYPGGVDDVINAIKFIKKNKKKFNINSNKIAILGVSSGGQMAALIGNKYPDLVNAIVDIDGILAFHHPESAEGKVAALWLGGTYEEKPKIWEEASASNHVSVNSPPILFLNSQNVRFHAGRDDMIEKLKEFSVDCHVVTIPETPHTFWIFHPWFEETTYFINSFLDQKLKTKSKNF</sequence>
<gene>
    <name evidence="3" type="ORF">SAMN05443292_2808</name>
</gene>
<dbReference type="OrthoDB" id="9777975at2"/>
<dbReference type="GO" id="GO:0016787">
    <property type="term" value="F:hydrolase activity"/>
    <property type="evidence" value="ECO:0007669"/>
    <property type="project" value="UniProtKB-KW"/>
</dbReference>